<dbReference type="AlphaFoldDB" id="A0A4Y7U4L4"/>
<accession>A0A4Y7U4L4</accession>
<sequence>ILQKQASKETYPKNNIEAVVLFDEIIKINNQSNASKSALAQKQELLSKTLSVKLQKYTYNNENTRALIEYKNVNYLTISFFKIPQKKVQEFKKDRQLLDSLAPVIIKNQSKIAYQRYEFQNRQDYFEYSTEVLLPHLETGNYLVYFESDSDSK</sequence>
<feature type="non-terminal residue" evidence="1">
    <location>
        <position position="1"/>
    </location>
</feature>
<proteinExistence type="predicted"/>
<name>A0A4Y7U4L4_9FLAO</name>
<comment type="caution">
    <text evidence="1">The sequence shown here is derived from an EMBL/GenBank/DDBJ whole genome shotgun (WGS) entry which is preliminary data.</text>
</comment>
<gene>
    <name evidence="1" type="ORF">D0809_25830</name>
</gene>
<dbReference type="Proteomes" id="UP000298340">
    <property type="component" value="Unassembled WGS sequence"/>
</dbReference>
<dbReference type="EMBL" id="QWDN01000286">
    <property type="protein sequence ID" value="TEB41377.1"/>
    <property type="molecule type" value="Genomic_DNA"/>
</dbReference>
<evidence type="ECO:0000313" key="1">
    <source>
        <dbReference type="EMBL" id="TEB41377.1"/>
    </source>
</evidence>
<protein>
    <submittedName>
        <fullName evidence="1">Uncharacterized protein</fullName>
    </submittedName>
</protein>
<dbReference type="RefSeq" id="WP_170208104.1">
    <property type="nucleotide sequence ID" value="NZ_QWDN01000286.1"/>
</dbReference>
<evidence type="ECO:0000313" key="2">
    <source>
        <dbReference type="Proteomes" id="UP000298340"/>
    </source>
</evidence>
<feature type="non-terminal residue" evidence="1">
    <location>
        <position position="153"/>
    </location>
</feature>
<organism evidence="1 2">
    <name type="scientific">Flavobacterium circumlabens</name>
    <dbReference type="NCBI Taxonomy" id="2133765"/>
    <lineage>
        <taxon>Bacteria</taxon>
        <taxon>Pseudomonadati</taxon>
        <taxon>Bacteroidota</taxon>
        <taxon>Flavobacteriia</taxon>
        <taxon>Flavobacteriales</taxon>
        <taxon>Flavobacteriaceae</taxon>
        <taxon>Flavobacterium</taxon>
    </lineage>
</organism>
<reference evidence="1 2" key="1">
    <citation type="journal article" date="2018" name="Syst. Appl. Microbiol.">
        <title>Flavobacterium circumlabens sp. nov. and Flavobacterium cupreum sp. nov., two psychrotrophic species isolated from Antarctic environmental samples.</title>
        <authorList>
            <person name="Kralova S."/>
            <person name="Busse H.J."/>
            <person name="Svec P."/>
            <person name="Maslanova I."/>
            <person name="Stankova E."/>
            <person name="Bartak M."/>
            <person name="Sedlacek I."/>
        </authorList>
    </citation>
    <scope>NUCLEOTIDE SEQUENCE [LARGE SCALE GENOMIC DNA]</scope>
    <source>
        <strain evidence="1 2">CCM 8828</strain>
    </source>
</reference>